<feature type="compositionally biased region" description="Low complexity" evidence="7">
    <location>
        <begin position="508"/>
        <end position="519"/>
    </location>
</feature>
<feature type="compositionally biased region" description="Pro residues" evidence="7">
    <location>
        <begin position="672"/>
        <end position="687"/>
    </location>
</feature>
<organism evidence="10 11">
    <name type="scientific">Granulicella sibirica</name>
    <dbReference type="NCBI Taxonomy" id="2479048"/>
    <lineage>
        <taxon>Bacteria</taxon>
        <taxon>Pseudomonadati</taxon>
        <taxon>Acidobacteriota</taxon>
        <taxon>Terriglobia</taxon>
        <taxon>Terriglobales</taxon>
        <taxon>Acidobacteriaceae</taxon>
        <taxon>Granulicella</taxon>
    </lineage>
</organism>
<feature type="binding site" evidence="4">
    <location>
        <position position="151"/>
    </location>
    <ligand>
        <name>GTP</name>
        <dbReference type="ChEBI" id="CHEBI:37565"/>
    </ligand>
</feature>
<dbReference type="InterPro" id="IPR024757">
    <property type="entry name" value="FtsZ_C"/>
</dbReference>
<dbReference type="HAMAP" id="MF_00909">
    <property type="entry name" value="FtsZ"/>
    <property type="match status" value="1"/>
</dbReference>
<dbReference type="SUPFAM" id="SSF55307">
    <property type="entry name" value="Tubulin C-terminal domain-like"/>
    <property type="match status" value="1"/>
</dbReference>
<dbReference type="PANTHER" id="PTHR30314">
    <property type="entry name" value="CELL DIVISION PROTEIN FTSZ-RELATED"/>
    <property type="match status" value="1"/>
</dbReference>
<feature type="compositionally biased region" description="Low complexity" evidence="7">
    <location>
        <begin position="729"/>
        <end position="742"/>
    </location>
</feature>
<dbReference type="NCBIfam" id="TIGR00065">
    <property type="entry name" value="ftsZ"/>
    <property type="match status" value="1"/>
</dbReference>
<proteinExistence type="inferred from homology"/>
<feature type="compositionally biased region" description="Pro residues" evidence="7">
    <location>
        <begin position="450"/>
        <end position="461"/>
    </location>
</feature>
<dbReference type="CDD" id="cd02201">
    <property type="entry name" value="FtsZ_type1"/>
    <property type="match status" value="1"/>
</dbReference>
<dbReference type="InterPro" id="IPR008280">
    <property type="entry name" value="Tub_FtsZ_C"/>
</dbReference>
<keyword evidence="4 6" id="KW-0717">Septation</keyword>
<name>A0A4Q0T238_9BACT</name>
<protein>
    <recommendedName>
        <fullName evidence="4 5">Cell division protein FtsZ</fullName>
    </recommendedName>
</protein>
<comment type="caution">
    <text evidence="10">The sequence shown here is derived from an EMBL/GenBank/DDBJ whole genome shotgun (WGS) entry which is preliminary data.</text>
</comment>
<keyword evidence="4" id="KW-0963">Cytoplasm</keyword>
<dbReference type="InterPro" id="IPR018316">
    <property type="entry name" value="Tubulin/FtsZ_2-layer-sand-dom"/>
</dbReference>
<dbReference type="GO" id="GO:0003924">
    <property type="term" value="F:GTPase activity"/>
    <property type="evidence" value="ECO:0007669"/>
    <property type="project" value="UniProtKB-UniRule"/>
</dbReference>
<feature type="compositionally biased region" description="Low complexity" evidence="7">
    <location>
        <begin position="381"/>
        <end position="425"/>
    </location>
</feature>
<keyword evidence="11" id="KW-1185">Reference proteome</keyword>
<evidence type="ECO:0000259" key="8">
    <source>
        <dbReference type="SMART" id="SM00864"/>
    </source>
</evidence>
<keyword evidence="3 4" id="KW-0342">GTP-binding</keyword>
<feature type="domain" description="Tubulin/FtsZ GTPase" evidence="8">
    <location>
        <begin position="21"/>
        <end position="212"/>
    </location>
</feature>
<dbReference type="Gene3D" id="3.40.50.1440">
    <property type="entry name" value="Tubulin/FtsZ, GTPase domain"/>
    <property type="match status" value="1"/>
</dbReference>
<dbReference type="InterPro" id="IPR036525">
    <property type="entry name" value="Tubulin/FtsZ_GTPase_sf"/>
</dbReference>
<keyword evidence="2 4" id="KW-0547">Nucleotide-binding</keyword>
<comment type="subcellular location">
    <subcellularLocation>
        <location evidence="4">Cytoplasm</location>
    </subcellularLocation>
    <text evidence="4">Assembles at midcell at the inner surface of the cytoplasmic membrane.</text>
</comment>
<evidence type="ECO:0000256" key="5">
    <source>
        <dbReference type="NCBIfam" id="TIGR00065"/>
    </source>
</evidence>
<evidence type="ECO:0000256" key="2">
    <source>
        <dbReference type="ARBA" id="ARBA00022741"/>
    </source>
</evidence>
<dbReference type="Proteomes" id="UP000289437">
    <property type="component" value="Unassembled WGS sequence"/>
</dbReference>
<dbReference type="PANTHER" id="PTHR30314:SF3">
    <property type="entry name" value="MITOCHONDRIAL DIVISION PROTEIN FSZA"/>
    <property type="match status" value="1"/>
</dbReference>
<feature type="binding site" evidence="4">
    <location>
        <position position="147"/>
    </location>
    <ligand>
        <name>GTP</name>
        <dbReference type="ChEBI" id="CHEBI:37565"/>
    </ligand>
</feature>
<dbReference type="GO" id="GO:0000917">
    <property type="term" value="P:division septum assembly"/>
    <property type="evidence" value="ECO:0007669"/>
    <property type="project" value="UniProtKB-KW"/>
</dbReference>
<evidence type="ECO:0000256" key="7">
    <source>
        <dbReference type="SAM" id="MobiDB-lite"/>
    </source>
</evidence>
<dbReference type="InterPro" id="IPR003008">
    <property type="entry name" value="Tubulin_FtsZ_GTPase"/>
</dbReference>
<dbReference type="EMBL" id="RDSM01000002">
    <property type="protein sequence ID" value="RXH56048.1"/>
    <property type="molecule type" value="Genomic_DNA"/>
</dbReference>
<feature type="region of interest" description="Disordered" evidence="7">
    <location>
        <begin position="649"/>
        <end position="714"/>
    </location>
</feature>
<dbReference type="PRINTS" id="PR00423">
    <property type="entry name" value="CELLDVISFTSZ"/>
</dbReference>
<dbReference type="SMART" id="SM00864">
    <property type="entry name" value="Tubulin"/>
    <property type="match status" value="1"/>
</dbReference>
<dbReference type="Pfam" id="PF12327">
    <property type="entry name" value="FtsZ_C"/>
    <property type="match status" value="1"/>
</dbReference>
<dbReference type="PROSITE" id="PS01135">
    <property type="entry name" value="FTSZ_2"/>
    <property type="match status" value="1"/>
</dbReference>
<comment type="function">
    <text evidence="4 6">Essential cell division protein that forms a contractile ring structure (Z ring) at the future cell division site. The regulation of the ring assembly controls the timing and the location of cell division. One of the functions of the FtsZ ring is to recruit other cell division proteins to the septum to produce a new cell wall between the dividing cells. Binds GTP and shows GTPase activity.</text>
</comment>
<gene>
    <name evidence="4" type="primary">ftsZ</name>
    <name evidence="10" type="ORF">GRAN_2905</name>
</gene>
<evidence type="ECO:0000256" key="3">
    <source>
        <dbReference type="ARBA" id="ARBA00023134"/>
    </source>
</evidence>
<dbReference type="GO" id="GO:0005737">
    <property type="term" value="C:cytoplasm"/>
    <property type="evidence" value="ECO:0007669"/>
    <property type="project" value="UniProtKB-SubCell"/>
</dbReference>
<dbReference type="Pfam" id="PF00091">
    <property type="entry name" value="Tubulin"/>
    <property type="match status" value="1"/>
</dbReference>
<feature type="binding site" evidence="4">
    <location>
        <begin position="116"/>
        <end position="118"/>
    </location>
    <ligand>
        <name>GTP</name>
        <dbReference type="ChEBI" id="CHEBI:37565"/>
    </ligand>
</feature>
<dbReference type="AlphaFoldDB" id="A0A4Q0T238"/>
<feature type="compositionally biased region" description="Pro residues" evidence="7">
    <location>
        <begin position="650"/>
        <end position="664"/>
    </location>
</feature>
<dbReference type="PROSITE" id="PS01134">
    <property type="entry name" value="FTSZ_1"/>
    <property type="match status" value="1"/>
</dbReference>
<sequence>MSNAADDLRIHFHDETPRGARIKVIGVGGGGNNAVNRMIAAKVEGVEFIVANTDAQALEMSNAPVKLQLGVKLTSGLGAGSNPDVGRRAALEDSDKIIEALEGADMVFVTTGLGGGTGTGAAPVIASLASEMGALTVAVVTRPFLFEGKRRMMQAERGMQELLDSVDTVIVIPNEKLLAVAKDAGFFESFRIADDVLRQGVQGISDIITIPGVINRDFADVKTTMAGMGYAVMGTAMRSGGNRAADAAIAAMASPLLEAGAIDGARGILINITGSSSLRLSEVNEASSIIQNAAHEDANIIFGAVLDESMGDDVKITVIATGFRQDSHPQRRERMLAEVMLPTHRAAEVPITPRAEASAPAVEAPEPAEFAGEIKEEEEAAAPAALSAPEPVEEAVAAEPEPVAAAPEPEAAAASAVPETVSAAPAPEPAPAQPAASASPEPVVAAPEPVHQPAPAEPVPAAPSFEPAAPVELATLLESAPSVEPAATDAPALIAAAPVAEPAPVPQTAPAAAEPLAATPQPPPAPAAPVVPAPVPAEPVAAVAPVPVPPSAPPIIMAHQLPEPEDANVVRERYELTALEEEAPHWEPEGSEFSSASNIEADFDEEFAPAVEDEYVPTPVVTTTPVAAAPAPIPMVPPVAAPAPVAVAPAPAPAPAPPAPPITSAPPVAAQAPPPVAPPAPQPPPRPAAASLVPERVPMREQAREPQLKPVSASVFDDDFFRPSFIRGARPAEPPVEAAPARAQEDYEIPKPLRAQYAESRLNAPGSAPVEPTVRVPSFAGGQSVVPSPDSDELDIPAFLRRGN</sequence>
<dbReference type="GO" id="GO:0043093">
    <property type="term" value="P:FtsZ-dependent cytokinesis"/>
    <property type="evidence" value="ECO:0007669"/>
    <property type="project" value="UniProtKB-UniRule"/>
</dbReference>
<feature type="region of interest" description="Disordered" evidence="7">
    <location>
        <begin position="726"/>
        <end position="804"/>
    </location>
</feature>
<dbReference type="InterPro" id="IPR045061">
    <property type="entry name" value="FtsZ/CetZ"/>
</dbReference>
<feature type="compositionally biased region" description="Basic and acidic residues" evidence="7">
    <location>
        <begin position="697"/>
        <end position="707"/>
    </location>
</feature>
<dbReference type="InterPro" id="IPR000158">
    <property type="entry name" value="Cell_div_FtsZ"/>
</dbReference>
<evidence type="ECO:0000256" key="1">
    <source>
        <dbReference type="ARBA" id="ARBA00009690"/>
    </source>
</evidence>
<dbReference type="GO" id="GO:0005525">
    <property type="term" value="F:GTP binding"/>
    <property type="evidence" value="ECO:0007669"/>
    <property type="project" value="UniProtKB-UniRule"/>
</dbReference>
<feature type="region of interest" description="Disordered" evidence="7">
    <location>
        <begin position="505"/>
        <end position="530"/>
    </location>
</feature>
<comment type="subunit">
    <text evidence="4">Homodimer. Polymerizes to form a dynamic ring structure in a strictly GTP-dependent manner. Interacts directly with several other division proteins.</text>
</comment>
<evidence type="ECO:0000313" key="10">
    <source>
        <dbReference type="EMBL" id="RXH56048.1"/>
    </source>
</evidence>
<reference evidence="10 11" key="1">
    <citation type="submission" date="2018-11" db="EMBL/GenBank/DDBJ databases">
        <authorList>
            <person name="Mardanov A.V."/>
            <person name="Ravin N.V."/>
            <person name="Dedysh S.N."/>
        </authorList>
    </citation>
    <scope>NUCLEOTIDE SEQUENCE [LARGE SCALE GENOMIC DNA]</scope>
    <source>
        <strain evidence="10 11">AF10</strain>
    </source>
</reference>
<dbReference type="Gene3D" id="3.30.1330.20">
    <property type="entry name" value="Tubulin/FtsZ, C-terminal domain"/>
    <property type="match status" value="1"/>
</dbReference>
<dbReference type="GO" id="GO:0032153">
    <property type="term" value="C:cell division site"/>
    <property type="evidence" value="ECO:0007669"/>
    <property type="project" value="UniProtKB-UniRule"/>
</dbReference>
<feature type="compositionally biased region" description="Low complexity" evidence="7">
    <location>
        <begin position="353"/>
        <end position="371"/>
    </location>
</feature>
<dbReference type="InterPro" id="IPR037103">
    <property type="entry name" value="Tubulin/FtsZ-like_C"/>
</dbReference>
<dbReference type="InterPro" id="IPR020805">
    <property type="entry name" value="Cell_div_FtsZ_CS"/>
</dbReference>
<evidence type="ECO:0000313" key="11">
    <source>
        <dbReference type="Proteomes" id="UP000289437"/>
    </source>
</evidence>
<feature type="domain" description="Tubulin/FtsZ 2-layer sandwich" evidence="9">
    <location>
        <begin position="214"/>
        <end position="332"/>
    </location>
</feature>
<comment type="similarity">
    <text evidence="1 4 6">Belongs to the FtsZ family.</text>
</comment>
<reference evidence="11" key="2">
    <citation type="submission" date="2019-02" db="EMBL/GenBank/DDBJ databases">
        <title>Granulicella sibirica sp. nov., a psychrotolerant acidobacterium isolated from an organic soil layer in forested tundra, West Siberia.</title>
        <authorList>
            <person name="Oshkin I.Y."/>
            <person name="Kulichevskaya I.S."/>
            <person name="Rijpstra W.I.C."/>
            <person name="Sinninghe Damste J.S."/>
            <person name="Rakitin A.L."/>
            <person name="Ravin N.V."/>
            <person name="Dedysh S.N."/>
        </authorList>
    </citation>
    <scope>NUCLEOTIDE SEQUENCE [LARGE SCALE GENOMIC DNA]</scope>
    <source>
        <strain evidence="11">AF10</strain>
    </source>
</reference>
<feature type="binding site" evidence="4">
    <location>
        <begin position="29"/>
        <end position="33"/>
    </location>
    <ligand>
        <name>GTP</name>
        <dbReference type="ChEBI" id="CHEBI:37565"/>
    </ligand>
</feature>
<accession>A0A4Q0T238</accession>
<feature type="region of interest" description="Disordered" evidence="7">
    <location>
        <begin position="347"/>
        <end position="464"/>
    </location>
</feature>
<feature type="compositionally biased region" description="Pro residues" evidence="7">
    <location>
        <begin position="520"/>
        <end position="530"/>
    </location>
</feature>
<feature type="binding site" evidence="4">
    <location>
        <position position="194"/>
    </location>
    <ligand>
        <name>GTP</name>
        <dbReference type="ChEBI" id="CHEBI:37565"/>
    </ligand>
</feature>
<dbReference type="GO" id="GO:0051258">
    <property type="term" value="P:protein polymerization"/>
    <property type="evidence" value="ECO:0007669"/>
    <property type="project" value="UniProtKB-UniRule"/>
</dbReference>
<keyword evidence="4 6" id="KW-0131">Cell cycle</keyword>
<dbReference type="SUPFAM" id="SSF52490">
    <property type="entry name" value="Tubulin nucleotide-binding domain-like"/>
    <property type="match status" value="1"/>
</dbReference>
<feature type="compositionally biased region" description="Low complexity" evidence="7">
    <location>
        <begin position="433"/>
        <end position="449"/>
    </location>
</feature>
<evidence type="ECO:0000256" key="4">
    <source>
        <dbReference type="HAMAP-Rule" id="MF_00909"/>
    </source>
</evidence>
<evidence type="ECO:0000259" key="9">
    <source>
        <dbReference type="SMART" id="SM00865"/>
    </source>
</evidence>
<dbReference type="SMART" id="SM00865">
    <property type="entry name" value="Tubulin_C"/>
    <property type="match status" value="1"/>
</dbReference>
<dbReference type="FunFam" id="3.40.50.1440:FF:000001">
    <property type="entry name" value="Cell division protein FtsZ"/>
    <property type="match status" value="1"/>
</dbReference>
<keyword evidence="4 6" id="KW-0132">Cell division</keyword>
<evidence type="ECO:0000256" key="6">
    <source>
        <dbReference type="RuleBase" id="RU000631"/>
    </source>
</evidence>